<evidence type="ECO:0000256" key="2">
    <source>
        <dbReference type="ARBA" id="ARBA00023052"/>
    </source>
</evidence>
<dbReference type="SUPFAM" id="SSF52467">
    <property type="entry name" value="DHS-like NAD/FAD-binding domain"/>
    <property type="match status" value="1"/>
</dbReference>
<accession>A0ABQ1H0X0</accession>
<dbReference type="InterPro" id="IPR000399">
    <property type="entry name" value="TPP-bd_CS"/>
</dbReference>
<evidence type="ECO:0000256" key="3">
    <source>
        <dbReference type="RuleBase" id="RU362132"/>
    </source>
</evidence>
<dbReference type="Pfam" id="PF02775">
    <property type="entry name" value="TPP_enzyme_C"/>
    <property type="match status" value="1"/>
</dbReference>
<protein>
    <submittedName>
        <fullName evidence="7">Pyruvate oxidase</fullName>
    </submittedName>
</protein>
<dbReference type="SUPFAM" id="SSF52518">
    <property type="entry name" value="Thiamin diphosphate-binding fold (THDP-binding)"/>
    <property type="match status" value="2"/>
</dbReference>
<dbReference type="InterPro" id="IPR012000">
    <property type="entry name" value="Thiamin_PyroP_enz_cen_dom"/>
</dbReference>
<name>A0ABQ1H0X0_9BACL</name>
<evidence type="ECO:0000313" key="8">
    <source>
        <dbReference type="Proteomes" id="UP000617979"/>
    </source>
</evidence>
<evidence type="ECO:0000259" key="4">
    <source>
        <dbReference type="Pfam" id="PF00205"/>
    </source>
</evidence>
<reference evidence="8" key="1">
    <citation type="journal article" date="2019" name="Int. J. Syst. Evol. Microbiol.">
        <title>The Global Catalogue of Microorganisms (GCM) 10K type strain sequencing project: providing services to taxonomists for standard genome sequencing and annotation.</title>
        <authorList>
            <consortium name="The Broad Institute Genomics Platform"/>
            <consortium name="The Broad Institute Genome Sequencing Center for Infectious Disease"/>
            <person name="Wu L."/>
            <person name="Ma J."/>
        </authorList>
    </citation>
    <scope>NUCLEOTIDE SEQUENCE [LARGE SCALE GENOMIC DNA]</scope>
    <source>
        <strain evidence="8">CGMCC 1.12404</strain>
    </source>
</reference>
<dbReference type="EMBL" id="BMEX01000013">
    <property type="protein sequence ID" value="GGA53403.1"/>
    <property type="molecule type" value="Genomic_DNA"/>
</dbReference>
<sequence length="543" mass="58620">MAINPKTSVPSRTAAGYLVEQLAAWGCKRIYGVAGDATLHLMDAIAAQDQIRYINCRLETTAALMASAEAKLTGQLAVCTATSGPGIVHMLNGLADAAQDRAPVLAITGQVERKKLGTGSKQDLNQQLMIEPLAVYSALTADARALPVQLNLAMKKAWSTGGVAHLSVPKDVWMDSVHGELYPPLVSRTAPPPQENELERAIELLKSWARPVILAGRGVKECKTELLHLAEKWGAPIMTTLPAKSCVPHDHRLYIGGLGQGGSNIAKDLLWEADGCLILGATWWPQGVVPASIPVVQVDARPENIGDAMPVSAAVVGEMASVLPQLNRAIGEGDRFTWLQRVQDLKQGWKSQLEREAWMDTEPIVPQRVVAALNRAVKPDAVITLDVGDHLLWFNRIFQAEEQEILISGRWRTLGFALPAAMAAKLAEPERQVVALAGDGGFGTTLADLITAVTYELPVTIVLMNNGVYAMERNRMIRGGLKRLGGEVNNPDFVAMAEAFGAKGYRVRQTEELETALTAALASHRVSLVDVHCDDTIVPHTKL</sequence>
<dbReference type="InterPro" id="IPR011766">
    <property type="entry name" value="TPP_enzyme_TPP-bd"/>
</dbReference>
<comment type="similarity">
    <text evidence="1 3">Belongs to the TPP enzyme family.</text>
</comment>
<dbReference type="Pfam" id="PF00205">
    <property type="entry name" value="TPP_enzyme_M"/>
    <property type="match status" value="1"/>
</dbReference>
<evidence type="ECO:0000313" key="7">
    <source>
        <dbReference type="EMBL" id="GGA53403.1"/>
    </source>
</evidence>
<evidence type="ECO:0000256" key="1">
    <source>
        <dbReference type="ARBA" id="ARBA00007812"/>
    </source>
</evidence>
<dbReference type="PROSITE" id="PS00187">
    <property type="entry name" value="TPP_ENZYMES"/>
    <property type="match status" value="1"/>
</dbReference>
<evidence type="ECO:0000259" key="5">
    <source>
        <dbReference type="Pfam" id="PF02775"/>
    </source>
</evidence>
<dbReference type="Gene3D" id="3.40.50.970">
    <property type="match status" value="2"/>
</dbReference>
<dbReference type="Proteomes" id="UP000617979">
    <property type="component" value="Unassembled WGS sequence"/>
</dbReference>
<dbReference type="Gene3D" id="3.40.50.1220">
    <property type="entry name" value="TPP-binding domain"/>
    <property type="match status" value="1"/>
</dbReference>
<organism evidence="7 8">
    <name type="scientific">Kroppenstedtia guangzhouensis</name>
    <dbReference type="NCBI Taxonomy" id="1274356"/>
    <lineage>
        <taxon>Bacteria</taxon>
        <taxon>Bacillati</taxon>
        <taxon>Bacillota</taxon>
        <taxon>Bacilli</taxon>
        <taxon>Bacillales</taxon>
        <taxon>Thermoactinomycetaceae</taxon>
        <taxon>Kroppenstedtia</taxon>
    </lineage>
</organism>
<proteinExistence type="inferred from homology"/>
<dbReference type="PANTHER" id="PTHR42981:SF2">
    <property type="entry name" value="PYRUVATE DEHYDROGENASE [UBIQUINONE]"/>
    <property type="match status" value="1"/>
</dbReference>
<dbReference type="PANTHER" id="PTHR42981">
    <property type="entry name" value="PYRUVATE DEHYDROGENASE [UBIQUINONE]"/>
    <property type="match status" value="1"/>
</dbReference>
<evidence type="ECO:0000259" key="6">
    <source>
        <dbReference type="Pfam" id="PF02776"/>
    </source>
</evidence>
<comment type="caution">
    <text evidence="7">The sequence shown here is derived from an EMBL/GenBank/DDBJ whole genome shotgun (WGS) entry which is preliminary data.</text>
</comment>
<keyword evidence="7" id="KW-0670">Pyruvate</keyword>
<dbReference type="InterPro" id="IPR029035">
    <property type="entry name" value="DHS-like_NAD/FAD-binding_dom"/>
</dbReference>
<dbReference type="Pfam" id="PF02776">
    <property type="entry name" value="TPP_enzyme_N"/>
    <property type="match status" value="1"/>
</dbReference>
<keyword evidence="8" id="KW-1185">Reference proteome</keyword>
<gene>
    <name evidence="7" type="ORF">GCM10007416_28170</name>
</gene>
<feature type="domain" description="Thiamine pyrophosphate enzyme central" evidence="4">
    <location>
        <begin position="198"/>
        <end position="326"/>
    </location>
</feature>
<dbReference type="InterPro" id="IPR029061">
    <property type="entry name" value="THDP-binding"/>
</dbReference>
<dbReference type="RefSeq" id="WP_188433156.1">
    <property type="nucleotide sequence ID" value="NZ_BMEX01000013.1"/>
</dbReference>
<keyword evidence="2 3" id="KW-0786">Thiamine pyrophosphate</keyword>
<dbReference type="InterPro" id="IPR047211">
    <property type="entry name" value="POXB-like"/>
</dbReference>
<dbReference type="InterPro" id="IPR012001">
    <property type="entry name" value="Thiamin_PyroP_enz_TPP-bd_dom"/>
</dbReference>
<feature type="domain" description="Thiamine pyrophosphate enzyme N-terminal TPP-binding" evidence="6">
    <location>
        <begin position="13"/>
        <end position="127"/>
    </location>
</feature>
<feature type="domain" description="Thiamine pyrophosphate enzyme TPP-binding" evidence="5">
    <location>
        <begin position="386"/>
        <end position="531"/>
    </location>
</feature>